<dbReference type="Proteomes" id="UP000582016">
    <property type="component" value="Unassembled WGS sequence"/>
</dbReference>
<dbReference type="Pfam" id="PF12796">
    <property type="entry name" value="Ank_2"/>
    <property type="match status" value="2"/>
</dbReference>
<keyword evidence="2 3" id="KW-0040">ANK repeat</keyword>
<evidence type="ECO:0000256" key="2">
    <source>
        <dbReference type="ARBA" id="ARBA00023043"/>
    </source>
</evidence>
<evidence type="ECO:0000256" key="3">
    <source>
        <dbReference type="PROSITE-ProRule" id="PRU00023"/>
    </source>
</evidence>
<dbReference type="InterPro" id="IPR036770">
    <property type="entry name" value="Ankyrin_rpt-contain_sf"/>
</dbReference>
<dbReference type="PRINTS" id="PR01415">
    <property type="entry name" value="ANKYRIN"/>
</dbReference>
<evidence type="ECO:0000313" key="4">
    <source>
        <dbReference type="EMBL" id="KAF5566744.1"/>
    </source>
</evidence>
<dbReference type="EMBL" id="JAAOAQ010000107">
    <property type="protein sequence ID" value="KAF5566744.1"/>
    <property type="molecule type" value="Genomic_DNA"/>
</dbReference>
<dbReference type="PANTHER" id="PTHR24178:SF9">
    <property type="entry name" value="ANK_REP_REGION DOMAIN-CONTAINING PROTEIN"/>
    <property type="match status" value="1"/>
</dbReference>
<reference evidence="4 5" key="1">
    <citation type="submission" date="2020-05" db="EMBL/GenBank/DDBJ databases">
        <title>Identification and distribution of gene clusters putatively required for synthesis of sphingolipid metabolism inhibitors in phylogenetically diverse species of the filamentous fungus Fusarium.</title>
        <authorList>
            <person name="Kim H.-S."/>
            <person name="Busman M."/>
            <person name="Brown D.W."/>
            <person name="Divon H."/>
            <person name="Uhlig S."/>
            <person name="Proctor R.H."/>
        </authorList>
    </citation>
    <scope>NUCLEOTIDE SEQUENCE [LARGE SCALE GENOMIC DNA]</scope>
    <source>
        <strain evidence="4 5">NRRL 13617</strain>
    </source>
</reference>
<dbReference type="AlphaFoldDB" id="A0A8H5K2V2"/>
<dbReference type="SMART" id="SM00248">
    <property type="entry name" value="ANK"/>
    <property type="match status" value="4"/>
</dbReference>
<dbReference type="PROSITE" id="PS50297">
    <property type="entry name" value="ANK_REP_REGION"/>
    <property type="match status" value="2"/>
</dbReference>
<organism evidence="4 5">
    <name type="scientific">Fusarium phyllophilum</name>
    <dbReference type="NCBI Taxonomy" id="47803"/>
    <lineage>
        <taxon>Eukaryota</taxon>
        <taxon>Fungi</taxon>
        <taxon>Dikarya</taxon>
        <taxon>Ascomycota</taxon>
        <taxon>Pezizomycotina</taxon>
        <taxon>Sordariomycetes</taxon>
        <taxon>Hypocreomycetidae</taxon>
        <taxon>Hypocreales</taxon>
        <taxon>Nectriaceae</taxon>
        <taxon>Fusarium</taxon>
        <taxon>Fusarium fujikuroi species complex</taxon>
    </lineage>
</organism>
<evidence type="ECO:0000313" key="5">
    <source>
        <dbReference type="Proteomes" id="UP000582016"/>
    </source>
</evidence>
<keyword evidence="1" id="KW-0677">Repeat</keyword>
<dbReference type="SUPFAM" id="SSF48403">
    <property type="entry name" value="Ankyrin repeat"/>
    <property type="match status" value="1"/>
</dbReference>
<dbReference type="PROSITE" id="PS50088">
    <property type="entry name" value="ANK_REPEAT"/>
    <property type="match status" value="2"/>
</dbReference>
<gene>
    <name evidence="4" type="ORF">FPHYL_3686</name>
</gene>
<dbReference type="InterPro" id="IPR002110">
    <property type="entry name" value="Ankyrin_rpt"/>
</dbReference>
<feature type="repeat" description="ANK" evidence="3">
    <location>
        <begin position="84"/>
        <end position="116"/>
    </location>
</feature>
<dbReference type="Gene3D" id="1.25.40.20">
    <property type="entry name" value="Ankyrin repeat-containing domain"/>
    <property type="match status" value="2"/>
</dbReference>
<protein>
    <recommendedName>
        <fullName evidence="6">Ankyrin</fullName>
    </recommendedName>
</protein>
<name>A0A8H5K2V2_9HYPO</name>
<evidence type="ECO:0008006" key="6">
    <source>
        <dbReference type="Google" id="ProtNLM"/>
    </source>
</evidence>
<comment type="caution">
    <text evidence="4">The sequence shown here is derived from an EMBL/GenBank/DDBJ whole genome shotgun (WGS) entry which is preliminary data.</text>
</comment>
<dbReference type="PANTHER" id="PTHR24178">
    <property type="entry name" value="MOLTING PROTEIN MLT-4"/>
    <property type="match status" value="1"/>
</dbReference>
<accession>A0A8H5K2V2</accession>
<evidence type="ECO:0000256" key="1">
    <source>
        <dbReference type="ARBA" id="ARBA00022737"/>
    </source>
</evidence>
<proteinExistence type="predicted"/>
<dbReference type="OrthoDB" id="5122169at2759"/>
<feature type="repeat" description="ANK" evidence="3">
    <location>
        <begin position="117"/>
        <end position="152"/>
    </location>
</feature>
<sequence length="379" mass="43116">MALCSSILSSTRKTLNLSTLTMNKSRQLPQSPKYDHATDFPLIEVRKQQHFFQVEKNPKDVFFLNAILTIFYRLGRLDAVNEAWSHTHLHIAALYGWADVVGALLSLGSNPDVQDSMGWTALHAACVSVEEGSTEVVQLLLKNGADPNLKADATGSAPIHHLIEASRNAAEPWDCSGKLETLLKGGADINARCKRRWTPIHLASCIPWCNSVFAILYQWGARLDLLNDENRSILHHAALYGDLDHITYLRDEGPIDADPDGKDIDNHTPLQLMAWRLNAKQENLWENMKRPTEEEVKAFHSLIEETRIHRWQNRHDTSYQEANGGISHQRYISRWRPSKPANHLNPREHLVVLPIRQRPTPIPPPSMEHGMQVEERWAY</sequence>
<keyword evidence="5" id="KW-1185">Reference proteome</keyword>